<dbReference type="Gene3D" id="1.50.10.10">
    <property type="match status" value="1"/>
</dbReference>
<dbReference type="Proteomes" id="UP000248961">
    <property type="component" value="Unassembled WGS sequence"/>
</dbReference>
<dbReference type="InterPro" id="IPR012341">
    <property type="entry name" value="6hp_glycosidase-like_sf"/>
</dbReference>
<dbReference type="STRING" id="1450537.A0A395HSC2"/>
<organism evidence="1 2">
    <name type="scientific">Aspergillus homomorphus (strain CBS 101889)</name>
    <dbReference type="NCBI Taxonomy" id="1450537"/>
    <lineage>
        <taxon>Eukaryota</taxon>
        <taxon>Fungi</taxon>
        <taxon>Dikarya</taxon>
        <taxon>Ascomycota</taxon>
        <taxon>Pezizomycotina</taxon>
        <taxon>Eurotiomycetes</taxon>
        <taxon>Eurotiomycetidae</taxon>
        <taxon>Eurotiales</taxon>
        <taxon>Aspergillaceae</taxon>
        <taxon>Aspergillus</taxon>
        <taxon>Aspergillus subgen. Circumdati</taxon>
    </lineage>
</organism>
<dbReference type="GeneID" id="37196222"/>
<reference evidence="1 2" key="1">
    <citation type="submission" date="2018-02" db="EMBL/GenBank/DDBJ databases">
        <title>The genomes of Aspergillus section Nigri reveals drivers in fungal speciation.</title>
        <authorList>
            <consortium name="DOE Joint Genome Institute"/>
            <person name="Vesth T.C."/>
            <person name="Nybo J."/>
            <person name="Theobald S."/>
            <person name="Brandl J."/>
            <person name="Frisvad J.C."/>
            <person name="Nielsen K.F."/>
            <person name="Lyhne E.K."/>
            <person name="Kogle M.E."/>
            <person name="Kuo A."/>
            <person name="Riley R."/>
            <person name="Clum A."/>
            <person name="Nolan M."/>
            <person name="Lipzen A."/>
            <person name="Salamov A."/>
            <person name="Henrissat B."/>
            <person name="Wiebenga A."/>
            <person name="De vries R.P."/>
            <person name="Grigoriev I.V."/>
            <person name="Mortensen U.H."/>
            <person name="Andersen M.R."/>
            <person name="Baker S.E."/>
        </authorList>
    </citation>
    <scope>NUCLEOTIDE SEQUENCE [LARGE SCALE GENOMIC DNA]</scope>
    <source>
        <strain evidence="1 2">CBS 101889</strain>
    </source>
</reference>
<evidence type="ECO:0008006" key="3">
    <source>
        <dbReference type="Google" id="ProtNLM"/>
    </source>
</evidence>
<dbReference type="GO" id="GO:0003824">
    <property type="term" value="F:catalytic activity"/>
    <property type="evidence" value="ECO:0007669"/>
    <property type="project" value="UniProtKB-ARBA"/>
</dbReference>
<gene>
    <name evidence="1" type="ORF">BO97DRAFT_349913</name>
</gene>
<protein>
    <recommendedName>
        <fullName evidence="3">Six-hairpin glycosidase</fullName>
    </recommendedName>
</protein>
<proteinExistence type="predicted"/>
<accession>A0A395HSC2</accession>
<dbReference type="SUPFAM" id="SSF48208">
    <property type="entry name" value="Six-hairpin glycosidases"/>
    <property type="match status" value="1"/>
</dbReference>
<evidence type="ECO:0000313" key="2">
    <source>
        <dbReference type="Proteomes" id="UP000248961"/>
    </source>
</evidence>
<dbReference type="RefSeq" id="XP_025549389.1">
    <property type="nucleotide sequence ID" value="XM_025691933.1"/>
</dbReference>
<dbReference type="GO" id="GO:0005975">
    <property type="term" value="P:carbohydrate metabolic process"/>
    <property type="evidence" value="ECO:0007669"/>
    <property type="project" value="InterPro"/>
</dbReference>
<evidence type="ECO:0000313" key="1">
    <source>
        <dbReference type="EMBL" id="RAL10235.1"/>
    </source>
</evidence>
<dbReference type="VEuPathDB" id="FungiDB:BO97DRAFT_349913"/>
<dbReference type="AlphaFoldDB" id="A0A395HSC2"/>
<keyword evidence="2" id="KW-1185">Reference proteome</keyword>
<sequence>MQVGNGDFAFGADITGLQSLLPFNILSTWCWCNDSLPTTPGQTEPSDFTGMDWWTHDRLVNYDIQNPAEAAISQWLIANPHRANLGRIGFLYQGGDIPSEEVAGIVQSLDLYSGVISSQFTLRGTEVLVTTIADPLSDTVSVDVKSALLANGSLSVFFDYPLTTGANKFEAPFVGNLSLVREHITALQRLSAQSAVVKHEVGGTEYYNTIAWEQTGSIRGPINGTHRYVLQPAGKASTFSFSAMFSPSLQSKVKSFIAVKKASTQWWNDYWESGSFVDLTASTSLDAEELQRRIILSRYLLAVNSAGHDPPQESGLQNNGWYGKFHLEMVFWHLGHWARWNKWDILNRSLGVYERFLPSSVERATRQGYTGARLGKMSDPSGASAPGPQNALLIWQQPHPMYFAELEYRTSPTTDTLRRWETILDQLATWMVSYAWWNVSTQVYDLGPPMYPSSENTSPNSTYNPTFELAYWRFGLKIASDWKTRQGREIPASWTHVLDNLAPLPVADGAYSICADLPDMWTKSRYTSDHPSQIAVYGLLPQTVGVDLSIVNATMGRIAQTWNFSKSYGWDFPMLAMTAIRLGDIDQAISYLLHPNFQFDDVGNPVGTVVPTPYFPASSSLLLAVAMMAGGWDGSEGMHFPPEWKAIVEDISTGL</sequence>
<name>A0A395HSC2_ASPHC</name>
<dbReference type="InterPro" id="IPR008928">
    <property type="entry name" value="6-hairpin_glycosidase_sf"/>
</dbReference>
<dbReference type="EMBL" id="KZ824297">
    <property type="protein sequence ID" value="RAL10235.1"/>
    <property type="molecule type" value="Genomic_DNA"/>
</dbReference>
<dbReference type="OrthoDB" id="3534988at2759"/>